<feature type="compositionally biased region" description="Polar residues" evidence="1">
    <location>
        <begin position="39"/>
        <end position="50"/>
    </location>
</feature>
<name>A0A7J6SCT5_PEROL</name>
<protein>
    <submittedName>
        <fullName evidence="2">Kinesin</fullName>
    </submittedName>
</protein>
<feature type="region of interest" description="Disordered" evidence="1">
    <location>
        <begin position="39"/>
        <end position="59"/>
    </location>
</feature>
<dbReference type="Proteomes" id="UP000574390">
    <property type="component" value="Unassembled WGS sequence"/>
</dbReference>
<reference evidence="2 3" key="1">
    <citation type="submission" date="2020-04" db="EMBL/GenBank/DDBJ databases">
        <title>Perkinsus olseni comparative genomics.</title>
        <authorList>
            <person name="Bogema D.R."/>
        </authorList>
    </citation>
    <scope>NUCLEOTIDE SEQUENCE [LARGE SCALE GENOMIC DNA]</scope>
    <source>
        <strain evidence="2">ATCC PRA-205</strain>
    </source>
</reference>
<feature type="non-terminal residue" evidence="2">
    <location>
        <position position="1"/>
    </location>
</feature>
<organism evidence="2 3">
    <name type="scientific">Perkinsus olseni</name>
    <name type="common">Perkinsus atlanticus</name>
    <dbReference type="NCBI Taxonomy" id="32597"/>
    <lineage>
        <taxon>Eukaryota</taxon>
        <taxon>Sar</taxon>
        <taxon>Alveolata</taxon>
        <taxon>Perkinsozoa</taxon>
        <taxon>Perkinsea</taxon>
        <taxon>Perkinsida</taxon>
        <taxon>Perkinsidae</taxon>
        <taxon>Perkinsus</taxon>
    </lineage>
</organism>
<gene>
    <name evidence="2" type="primary">KIF19_4</name>
    <name evidence="2" type="ORF">FOZ62_022345</name>
</gene>
<dbReference type="AlphaFoldDB" id="A0A7J6SCT5"/>
<evidence type="ECO:0000256" key="1">
    <source>
        <dbReference type="SAM" id="MobiDB-lite"/>
    </source>
</evidence>
<evidence type="ECO:0000313" key="3">
    <source>
        <dbReference type="Proteomes" id="UP000574390"/>
    </source>
</evidence>
<dbReference type="EMBL" id="JABANM010016158">
    <property type="protein sequence ID" value="KAF4729910.1"/>
    <property type="molecule type" value="Genomic_DNA"/>
</dbReference>
<evidence type="ECO:0000313" key="2">
    <source>
        <dbReference type="EMBL" id="KAF4729910.1"/>
    </source>
</evidence>
<comment type="caution">
    <text evidence="2">The sequence shown here is derived from an EMBL/GenBank/DDBJ whole genome shotgun (WGS) entry which is preliminary data.</text>
</comment>
<sequence length="71" mass="8224">VTRNVLNVSFHISKYTQIINELRAVVTDLRQKLATKSQSFTPQELMSPTNDPEREASERYAYYNSSEVVRC</sequence>
<accession>A0A7J6SCT5</accession>
<proteinExistence type="predicted"/>